<keyword evidence="5" id="KW-0067">ATP-binding</keyword>
<keyword evidence="5" id="KW-0347">Helicase</keyword>
<dbReference type="Gene3D" id="3.40.50.10810">
    <property type="entry name" value="Tandem AAA-ATPase domain"/>
    <property type="match status" value="1"/>
</dbReference>
<dbReference type="Gene3D" id="3.40.50.300">
    <property type="entry name" value="P-loop containing nucleotide triphosphate hydrolases"/>
    <property type="match status" value="1"/>
</dbReference>
<dbReference type="Proteomes" id="UP000279994">
    <property type="component" value="Unassembled WGS sequence"/>
</dbReference>
<accession>A0A3N0GGS8</accession>
<feature type="domain" description="Helicase ATP-binding" evidence="3">
    <location>
        <begin position="240"/>
        <end position="399"/>
    </location>
</feature>
<dbReference type="OrthoDB" id="9760715at2"/>
<evidence type="ECO:0000256" key="2">
    <source>
        <dbReference type="SAM" id="MobiDB-lite"/>
    </source>
</evidence>
<dbReference type="Pfam" id="PF00176">
    <property type="entry name" value="SNF2-rel_dom"/>
    <property type="match status" value="1"/>
</dbReference>
<feature type="domain" description="Helicase C-terminal" evidence="4">
    <location>
        <begin position="545"/>
        <end position="693"/>
    </location>
</feature>
<reference evidence="5 6" key="1">
    <citation type="submission" date="2018-11" db="EMBL/GenBank/DDBJ databases">
        <authorList>
            <person name="Li F."/>
        </authorList>
    </citation>
    <scope>NUCLEOTIDE SEQUENCE [LARGE SCALE GENOMIC DNA]</scope>
    <source>
        <strain evidence="5 6">Gsoil 818</strain>
    </source>
</reference>
<dbReference type="GO" id="GO:0005524">
    <property type="term" value="F:ATP binding"/>
    <property type="evidence" value="ECO:0007669"/>
    <property type="project" value="InterPro"/>
</dbReference>
<dbReference type="GO" id="GO:0004386">
    <property type="term" value="F:helicase activity"/>
    <property type="evidence" value="ECO:0007669"/>
    <property type="project" value="UniProtKB-KW"/>
</dbReference>
<feature type="compositionally biased region" description="Basic residues" evidence="2">
    <location>
        <begin position="1"/>
        <end position="10"/>
    </location>
</feature>
<dbReference type="SUPFAM" id="SSF52540">
    <property type="entry name" value="P-loop containing nucleoside triphosphate hydrolases"/>
    <property type="match status" value="2"/>
</dbReference>
<feature type="compositionally biased region" description="Low complexity" evidence="2">
    <location>
        <begin position="139"/>
        <end position="156"/>
    </location>
</feature>
<dbReference type="RefSeq" id="WP_123224895.1">
    <property type="nucleotide sequence ID" value="NZ_RJSF01000047.1"/>
</dbReference>
<dbReference type="CDD" id="cd18793">
    <property type="entry name" value="SF2_C_SNF"/>
    <property type="match status" value="1"/>
</dbReference>
<dbReference type="PROSITE" id="PS51194">
    <property type="entry name" value="HELICASE_CTER"/>
    <property type="match status" value="1"/>
</dbReference>
<dbReference type="InterPro" id="IPR038718">
    <property type="entry name" value="SNF2-like_sf"/>
</dbReference>
<keyword evidence="5" id="KW-0547">Nucleotide-binding</keyword>
<feature type="region of interest" description="Disordered" evidence="2">
    <location>
        <begin position="139"/>
        <end position="163"/>
    </location>
</feature>
<evidence type="ECO:0000256" key="1">
    <source>
        <dbReference type="ARBA" id="ARBA00022801"/>
    </source>
</evidence>
<dbReference type="GO" id="GO:0016787">
    <property type="term" value="F:hydrolase activity"/>
    <property type="evidence" value="ECO:0007669"/>
    <property type="project" value="UniProtKB-KW"/>
</dbReference>
<protein>
    <submittedName>
        <fullName evidence="5">DEAD/DEAH box helicase</fullName>
    </submittedName>
</protein>
<dbReference type="InterPro" id="IPR000330">
    <property type="entry name" value="SNF2_N"/>
</dbReference>
<dbReference type="PANTHER" id="PTHR45766:SF6">
    <property type="entry name" value="SWI_SNF-RELATED MATRIX-ASSOCIATED ACTIN-DEPENDENT REGULATOR OF CHROMATIN SUBFAMILY A-LIKE PROTEIN 1"/>
    <property type="match status" value="1"/>
</dbReference>
<feature type="compositionally biased region" description="Low complexity" evidence="2">
    <location>
        <begin position="11"/>
        <end position="25"/>
    </location>
</feature>
<dbReference type="InterPro" id="IPR001650">
    <property type="entry name" value="Helicase_C-like"/>
</dbReference>
<dbReference type="InterPro" id="IPR014001">
    <property type="entry name" value="Helicase_ATP-bd"/>
</dbReference>
<dbReference type="PROSITE" id="PS51192">
    <property type="entry name" value="HELICASE_ATP_BIND_1"/>
    <property type="match status" value="1"/>
</dbReference>
<dbReference type="AlphaFoldDB" id="A0A3N0GGS8"/>
<dbReference type="InterPro" id="IPR027417">
    <property type="entry name" value="P-loop_NTPase"/>
</dbReference>
<dbReference type="CDD" id="cd17919">
    <property type="entry name" value="DEXHc_Snf"/>
    <property type="match status" value="1"/>
</dbReference>
<dbReference type="PANTHER" id="PTHR45766">
    <property type="entry name" value="DNA ANNEALING HELICASE AND ENDONUCLEASE ZRANB3 FAMILY MEMBER"/>
    <property type="match status" value="1"/>
</dbReference>
<name>A0A3N0GGS8_9ACTN</name>
<comment type="caution">
    <text evidence="5">The sequence shown here is derived from an EMBL/GenBank/DDBJ whole genome shotgun (WGS) entry which is preliminary data.</text>
</comment>
<dbReference type="InterPro" id="IPR049730">
    <property type="entry name" value="SNF2/RAD54-like_C"/>
</dbReference>
<feature type="region of interest" description="Disordered" evidence="2">
    <location>
        <begin position="1"/>
        <end position="31"/>
    </location>
</feature>
<evidence type="ECO:0000259" key="3">
    <source>
        <dbReference type="PROSITE" id="PS51192"/>
    </source>
</evidence>
<gene>
    <name evidence="5" type="ORF">EFL26_21110</name>
</gene>
<dbReference type="GO" id="GO:0006281">
    <property type="term" value="P:DNA repair"/>
    <property type="evidence" value="ECO:0007669"/>
    <property type="project" value="TreeGrafter"/>
</dbReference>
<organism evidence="5 6">
    <name type="scientific">Nocardioides pocheonensis</name>
    <dbReference type="NCBI Taxonomy" id="661485"/>
    <lineage>
        <taxon>Bacteria</taxon>
        <taxon>Bacillati</taxon>
        <taxon>Actinomycetota</taxon>
        <taxon>Actinomycetes</taxon>
        <taxon>Propionibacteriales</taxon>
        <taxon>Nocardioidaceae</taxon>
        <taxon>Nocardioides</taxon>
    </lineage>
</organism>
<proteinExistence type="predicted"/>
<dbReference type="GO" id="GO:0031297">
    <property type="term" value="P:replication fork processing"/>
    <property type="evidence" value="ECO:0007669"/>
    <property type="project" value="TreeGrafter"/>
</dbReference>
<dbReference type="Pfam" id="PF00271">
    <property type="entry name" value="Helicase_C"/>
    <property type="match status" value="1"/>
</dbReference>
<evidence type="ECO:0000313" key="5">
    <source>
        <dbReference type="EMBL" id="RNM11665.1"/>
    </source>
</evidence>
<sequence>MARRVRRRTGGTRTATAAATRTPARSRNRDNEGIIPILARAVREVEGAAERGRLKPAARVKFQAVALLAREARAAVRSDTSSTEARRASELKRLDGIGTILAKTAARDTSLLSLLAEDAAVTDAVRDLKHDMLRAAGVEAEQPVETEPAVETVETPAQERRRVPQSVISRQLANPFLTPQFSSQPKKVSPRVLAGWELLGPLFKSFEYAGQRSSMALPDPTVMHTASGSDLMPHQAQVVAAAQQGHRTFLLADEPGLGKTAQALLAAQAADAYPLLCVVPSVVKTNWAREVGLWTPKRRATVVHGDGDDVDAFADIVIVNYEVLDRHIGWFGDFGFRGMVVDEAHFIKNKSSQRSQHVLQLSERVRRRTPNPLLMALTGTPLINDIEDFRAIWQFLGWIDDKAPQGELMARLEEAGLTPLDPGFYPVARTCVIDMGIVRRRKVDVAKDIPARRIADIPVELDGEAGQSIRDAERELVRRLVSRYDRAIGKRRAESSEAGTGIDRELVHRIASAERKATSESKTGDNVFSMMRRIGQAKAAPAADYSAQLARSVGKVVFFAKHIDVMDAAEDIFERRGLGFVSIRGDQTRTARQNAIDAFTNDPDVAVAVCSLTAAGVGVNLQAASNVVLSELSWTDAEQTQAIDRVHRIGQDMPVTAWRIIAAQTLDTKIAELIDSKAGLAARALEGSDEDLPASADIQLEALVSLLTDALEARLEPAGTFGTDGTFGIELGT</sequence>
<evidence type="ECO:0000259" key="4">
    <source>
        <dbReference type="PROSITE" id="PS51194"/>
    </source>
</evidence>
<dbReference type="SMART" id="SM00487">
    <property type="entry name" value="DEXDc"/>
    <property type="match status" value="1"/>
</dbReference>
<evidence type="ECO:0000313" key="6">
    <source>
        <dbReference type="Proteomes" id="UP000279994"/>
    </source>
</evidence>
<dbReference type="EMBL" id="RJSF01000047">
    <property type="protein sequence ID" value="RNM11665.1"/>
    <property type="molecule type" value="Genomic_DNA"/>
</dbReference>
<keyword evidence="1" id="KW-0378">Hydrolase</keyword>
<keyword evidence="6" id="KW-1185">Reference proteome</keyword>
<dbReference type="SMART" id="SM00490">
    <property type="entry name" value="HELICc"/>
    <property type="match status" value="1"/>
</dbReference>